<dbReference type="GO" id="GO:0160147">
    <property type="term" value="F:tRNA pseudouridine(38-40) synthase activity"/>
    <property type="evidence" value="ECO:0007669"/>
    <property type="project" value="UniProtKB-EC"/>
</dbReference>
<accession>A0A316HL86</accession>
<dbReference type="EC" id="5.4.99.12" evidence="4"/>
<dbReference type="InterPro" id="IPR020103">
    <property type="entry name" value="PsdUridine_synth_cat_dom_sf"/>
</dbReference>
<evidence type="ECO:0000256" key="3">
    <source>
        <dbReference type="ARBA" id="ARBA00023235"/>
    </source>
</evidence>
<dbReference type="GO" id="GO:0003723">
    <property type="term" value="F:RNA binding"/>
    <property type="evidence" value="ECO:0007669"/>
    <property type="project" value="InterPro"/>
</dbReference>
<feature type="binding site" evidence="4 6">
    <location>
        <position position="108"/>
    </location>
    <ligand>
        <name>substrate</name>
    </ligand>
</feature>
<comment type="catalytic activity">
    <reaction evidence="4 7">
        <text>uridine(38/39/40) in tRNA = pseudouridine(38/39/40) in tRNA</text>
        <dbReference type="Rhea" id="RHEA:22376"/>
        <dbReference type="Rhea" id="RHEA-COMP:10085"/>
        <dbReference type="Rhea" id="RHEA-COMP:10087"/>
        <dbReference type="ChEBI" id="CHEBI:65314"/>
        <dbReference type="ChEBI" id="CHEBI:65315"/>
        <dbReference type="EC" id="5.4.99.12"/>
    </reaction>
</comment>
<dbReference type="RefSeq" id="WP_109607226.1">
    <property type="nucleotide sequence ID" value="NZ_QGHA01000002.1"/>
</dbReference>
<dbReference type="InterPro" id="IPR020095">
    <property type="entry name" value="PsdUridine_synth_TruA_C"/>
</dbReference>
<comment type="similarity">
    <text evidence="1 4 7">Belongs to the tRNA pseudouridine synthase TruA family.</text>
</comment>
<organism evidence="9 10">
    <name type="scientific">Mucilaginibacter oryzae</name>
    <dbReference type="NCBI Taxonomy" id="468058"/>
    <lineage>
        <taxon>Bacteria</taxon>
        <taxon>Pseudomonadati</taxon>
        <taxon>Bacteroidota</taxon>
        <taxon>Sphingobacteriia</taxon>
        <taxon>Sphingobacteriales</taxon>
        <taxon>Sphingobacteriaceae</taxon>
        <taxon>Mucilaginibacter</taxon>
    </lineage>
</organism>
<dbReference type="Gene3D" id="3.30.70.660">
    <property type="entry name" value="Pseudouridine synthase I, catalytic domain, C-terminal subdomain"/>
    <property type="match status" value="1"/>
</dbReference>
<keyword evidence="2 4" id="KW-0819">tRNA processing</keyword>
<keyword evidence="3 4" id="KW-0413">Isomerase</keyword>
<dbReference type="Proteomes" id="UP000245678">
    <property type="component" value="Unassembled WGS sequence"/>
</dbReference>
<protein>
    <recommendedName>
        <fullName evidence="4">tRNA pseudouridine synthase A</fullName>
        <ecNumber evidence="4">5.4.99.12</ecNumber>
    </recommendedName>
    <alternativeName>
        <fullName evidence="4">tRNA pseudouridine(38-40) synthase</fullName>
    </alternativeName>
    <alternativeName>
        <fullName evidence="4">tRNA pseudouridylate synthase I</fullName>
    </alternativeName>
    <alternativeName>
        <fullName evidence="4">tRNA-uridine isomerase I</fullName>
    </alternativeName>
</protein>
<dbReference type="AlphaFoldDB" id="A0A316HL86"/>
<dbReference type="InterPro" id="IPR001406">
    <property type="entry name" value="PsdUridine_synth_TruA"/>
</dbReference>
<reference evidence="9 10" key="1">
    <citation type="submission" date="2018-05" db="EMBL/GenBank/DDBJ databases">
        <title>Genomic Encyclopedia of Archaeal and Bacterial Type Strains, Phase II (KMG-II): from individual species to whole genera.</title>
        <authorList>
            <person name="Goeker M."/>
        </authorList>
    </citation>
    <scope>NUCLEOTIDE SEQUENCE [LARGE SCALE GENOMIC DNA]</scope>
    <source>
        <strain evidence="9 10">DSM 19975</strain>
    </source>
</reference>
<dbReference type="HAMAP" id="MF_00171">
    <property type="entry name" value="TruA"/>
    <property type="match status" value="1"/>
</dbReference>
<sequence>MRYFFHIGFHGTKYAGWQKLSSAITVQQTIETALTRILKYPVNIVGCGRTDAGVHASQFFFHTEIAHDPDFDLLFRLNKVLPDDIAVFDIIPMQGDPHARFDGVKRSYDYFIHNYKDPFLSKFSSFYPDQDLDLEAMAKAVSILPKYNDYRALSKTPDRVDHTRCNVMSAALYIDEQGYKLRFSITANRFLNRMIRITIGRLLEIGRGEMSVDEFEFYIANKQVPKIIIPAKPEGLYLSKVTYRFLDIEPRSAFSLLGQCEWRQL</sequence>
<dbReference type="GO" id="GO:0031119">
    <property type="term" value="P:tRNA pseudouridine synthesis"/>
    <property type="evidence" value="ECO:0007669"/>
    <property type="project" value="UniProtKB-UniRule"/>
</dbReference>
<evidence type="ECO:0000256" key="7">
    <source>
        <dbReference type="RuleBase" id="RU003792"/>
    </source>
</evidence>
<evidence type="ECO:0000256" key="2">
    <source>
        <dbReference type="ARBA" id="ARBA00022694"/>
    </source>
</evidence>
<name>A0A316HL86_9SPHI</name>
<evidence type="ECO:0000256" key="1">
    <source>
        <dbReference type="ARBA" id="ARBA00009375"/>
    </source>
</evidence>
<feature type="active site" description="Nucleophile" evidence="4 5">
    <location>
        <position position="51"/>
    </location>
</feature>
<dbReference type="PANTHER" id="PTHR11142">
    <property type="entry name" value="PSEUDOURIDYLATE SYNTHASE"/>
    <property type="match status" value="1"/>
</dbReference>
<dbReference type="Gene3D" id="3.30.70.580">
    <property type="entry name" value="Pseudouridine synthase I, catalytic domain, N-terminal subdomain"/>
    <property type="match status" value="1"/>
</dbReference>
<feature type="domain" description="Pseudouridine synthase I TruA alpha/beta" evidence="8">
    <location>
        <begin position="148"/>
        <end position="243"/>
    </location>
</feature>
<evidence type="ECO:0000313" key="9">
    <source>
        <dbReference type="EMBL" id="PWK78985.1"/>
    </source>
</evidence>
<comment type="caution">
    <text evidence="4">Lacks conserved residue(s) required for the propagation of feature annotation.</text>
</comment>
<dbReference type="EMBL" id="QGHA01000002">
    <property type="protein sequence ID" value="PWK78985.1"/>
    <property type="molecule type" value="Genomic_DNA"/>
</dbReference>
<dbReference type="InterPro" id="IPR020097">
    <property type="entry name" value="PsdUridine_synth_TruA_a/b_dom"/>
</dbReference>
<dbReference type="SUPFAM" id="SSF55120">
    <property type="entry name" value="Pseudouridine synthase"/>
    <property type="match status" value="1"/>
</dbReference>
<keyword evidence="10" id="KW-1185">Reference proteome</keyword>
<comment type="caution">
    <text evidence="9">The sequence shown here is derived from an EMBL/GenBank/DDBJ whole genome shotgun (WGS) entry which is preliminary data.</text>
</comment>
<evidence type="ECO:0000256" key="5">
    <source>
        <dbReference type="PIRSR" id="PIRSR001430-1"/>
    </source>
</evidence>
<dbReference type="PIRSF" id="PIRSF001430">
    <property type="entry name" value="tRNA_psdUrid_synth"/>
    <property type="match status" value="1"/>
</dbReference>
<evidence type="ECO:0000313" key="10">
    <source>
        <dbReference type="Proteomes" id="UP000245678"/>
    </source>
</evidence>
<dbReference type="PANTHER" id="PTHR11142:SF0">
    <property type="entry name" value="TRNA PSEUDOURIDINE SYNTHASE-LIKE 1"/>
    <property type="match status" value="1"/>
</dbReference>
<proteinExistence type="inferred from homology"/>
<evidence type="ECO:0000256" key="4">
    <source>
        <dbReference type="HAMAP-Rule" id="MF_00171"/>
    </source>
</evidence>
<gene>
    <name evidence="4" type="primary">truA</name>
    <name evidence="9" type="ORF">LX99_01439</name>
</gene>
<dbReference type="InterPro" id="IPR020094">
    <property type="entry name" value="TruA/RsuA/RluB/E/F_N"/>
</dbReference>
<comment type="subunit">
    <text evidence="4">Homodimer.</text>
</comment>
<evidence type="ECO:0000259" key="8">
    <source>
        <dbReference type="Pfam" id="PF01416"/>
    </source>
</evidence>
<dbReference type="Pfam" id="PF01416">
    <property type="entry name" value="PseudoU_synth_1"/>
    <property type="match status" value="1"/>
</dbReference>
<evidence type="ECO:0000256" key="6">
    <source>
        <dbReference type="PIRSR" id="PIRSR001430-2"/>
    </source>
</evidence>
<comment type="function">
    <text evidence="4">Formation of pseudouridine at positions 38, 39 and 40 in the anticodon stem and loop of transfer RNAs.</text>
</comment>